<feature type="transmembrane region" description="Helical" evidence="14">
    <location>
        <begin position="141"/>
        <end position="158"/>
    </location>
</feature>
<feature type="region of interest" description="Disordered" evidence="13">
    <location>
        <begin position="43"/>
        <end position="65"/>
    </location>
</feature>
<comment type="subcellular location">
    <subcellularLocation>
        <location evidence="1">Membrane</location>
        <topology evidence="1">Multi-pass membrane protein</topology>
    </subcellularLocation>
</comment>
<evidence type="ECO:0000256" key="2">
    <source>
        <dbReference type="ARBA" id="ARBA00006675"/>
    </source>
</evidence>
<evidence type="ECO:0000256" key="9">
    <source>
        <dbReference type="ARBA" id="ARBA00023136"/>
    </source>
</evidence>
<feature type="transmembrane region" description="Helical" evidence="14">
    <location>
        <begin position="188"/>
        <end position="209"/>
    </location>
</feature>
<feature type="transmembrane region" description="Helical" evidence="14">
    <location>
        <begin position="164"/>
        <end position="181"/>
    </location>
</feature>
<feature type="compositionally biased region" description="Low complexity" evidence="13">
    <location>
        <begin position="48"/>
        <end position="57"/>
    </location>
</feature>
<dbReference type="GO" id="GO:0016746">
    <property type="term" value="F:acyltransferase activity"/>
    <property type="evidence" value="ECO:0007669"/>
    <property type="project" value="UniProtKB-KW"/>
</dbReference>
<keyword evidence="10" id="KW-0594">Phospholipid biosynthesis</keyword>
<gene>
    <name evidence="15" type="ORF">CEUR00632_LOCUS2798</name>
</gene>
<evidence type="ECO:0000256" key="1">
    <source>
        <dbReference type="ARBA" id="ARBA00004141"/>
    </source>
</evidence>
<dbReference type="Pfam" id="PF10998">
    <property type="entry name" value="DUF2838"/>
    <property type="match status" value="1"/>
</dbReference>
<dbReference type="InterPro" id="IPR021261">
    <property type="entry name" value="GPCAT"/>
</dbReference>
<protein>
    <recommendedName>
        <fullName evidence="3">Glycerophosphocholine acyltransferase 1</fullName>
    </recommendedName>
</protein>
<name>A0A7R9YS35_9CHLO</name>
<organism evidence="15">
    <name type="scientific">Chlamydomonas euryale</name>
    <dbReference type="NCBI Taxonomy" id="1486919"/>
    <lineage>
        <taxon>Eukaryota</taxon>
        <taxon>Viridiplantae</taxon>
        <taxon>Chlorophyta</taxon>
        <taxon>core chlorophytes</taxon>
        <taxon>Chlorophyceae</taxon>
        <taxon>CS clade</taxon>
        <taxon>Chlamydomonadales</taxon>
        <taxon>Chlamydomonadaceae</taxon>
        <taxon>Chlamydomonas</taxon>
    </lineage>
</organism>
<evidence type="ECO:0000256" key="12">
    <source>
        <dbReference type="ARBA" id="ARBA00023315"/>
    </source>
</evidence>
<keyword evidence="11" id="KW-1208">Phospholipid metabolism</keyword>
<evidence type="ECO:0000313" key="15">
    <source>
        <dbReference type="EMBL" id="CAD8282763.1"/>
    </source>
</evidence>
<dbReference type="GO" id="GO:0016020">
    <property type="term" value="C:membrane"/>
    <property type="evidence" value="ECO:0007669"/>
    <property type="project" value="UniProtKB-SubCell"/>
</dbReference>
<dbReference type="EMBL" id="HBEC01006227">
    <property type="protein sequence ID" value="CAD8282763.1"/>
    <property type="molecule type" value="Transcribed_RNA"/>
</dbReference>
<dbReference type="AlphaFoldDB" id="A0A7R9YS35"/>
<evidence type="ECO:0000256" key="5">
    <source>
        <dbReference type="ARBA" id="ARBA00022679"/>
    </source>
</evidence>
<evidence type="ECO:0000256" key="11">
    <source>
        <dbReference type="ARBA" id="ARBA00023264"/>
    </source>
</evidence>
<keyword evidence="6 14" id="KW-0812">Transmembrane</keyword>
<sequence>METEFEDAESLGYDLGDFDSLVDLPEVLQAYYEAPDSFPSGEMAEALQRQQSQQHQQEPSADGAAHGCVAEGADAAVAEADGAAAGERSAGGTPHSHTLQDDNITDQLDKVDFGDFNFDLRLRLTFKKRWGPQHILLKDKLSFLLGSTLLWVCAFWLGHSPETFYRLYTVVGLALYVIRFFTYRRRDLHYYLFDFCYWANLLLMLHLWLWPNSELLQQTTFAFNTGPLTWTILAFRNSLVFHDLDKVPP</sequence>
<feature type="region of interest" description="Disordered" evidence="13">
    <location>
        <begin position="80"/>
        <end position="101"/>
    </location>
</feature>
<evidence type="ECO:0000256" key="4">
    <source>
        <dbReference type="ARBA" id="ARBA00022516"/>
    </source>
</evidence>
<keyword evidence="8" id="KW-0443">Lipid metabolism</keyword>
<dbReference type="PANTHER" id="PTHR31201:SF1">
    <property type="entry name" value="GLYCEROPHOSPHOCHOLINE ACYLTRANSFERASE 1"/>
    <property type="match status" value="1"/>
</dbReference>
<dbReference type="GO" id="GO:0006656">
    <property type="term" value="P:phosphatidylcholine biosynthetic process"/>
    <property type="evidence" value="ECO:0007669"/>
    <property type="project" value="TreeGrafter"/>
</dbReference>
<evidence type="ECO:0000256" key="10">
    <source>
        <dbReference type="ARBA" id="ARBA00023209"/>
    </source>
</evidence>
<reference evidence="15" key="1">
    <citation type="submission" date="2021-01" db="EMBL/GenBank/DDBJ databases">
        <authorList>
            <person name="Corre E."/>
            <person name="Pelletier E."/>
            <person name="Niang G."/>
            <person name="Scheremetjew M."/>
            <person name="Finn R."/>
            <person name="Kale V."/>
            <person name="Holt S."/>
            <person name="Cochrane G."/>
            <person name="Meng A."/>
            <person name="Brown T."/>
            <person name="Cohen L."/>
        </authorList>
    </citation>
    <scope>NUCLEOTIDE SEQUENCE</scope>
    <source>
        <strain evidence="15">CCMP219</strain>
    </source>
</reference>
<evidence type="ECO:0000256" key="13">
    <source>
        <dbReference type="SAM" id="MobiDB-lite"/>
    </source>
</evidence>
<evidence type="ECO:0000256" key="8">
    <source>
        <dbReference type="ARBA" id="ARBA00023098"/>
    </source>
</evidence>
<accession>A0A7R9YS35</accession>
<keyword evidence="7 14" id="KW-1133">Transmembrane helix</keyword>
<evidence type="ECO:0000256" key="7">
    <source>
        <dbReference type="ARBA" id="ARBA00022989"/>
    </source>
</evidence>
<keyword evidence="5" id="KW-0808">Transferase</keyword>
<evidence type="ECO:0000256" key="6">
    <source>
        <dbReference type="ARBA" id="ARBA00022692"/>
    </source>
</evidence>
<keyword evidence="9 14" id="KW-0472">Membrane</keyword>
<dbReference type="PANTHER" id="PTHR31201">
    <property type="entry name" value="OS01G0585100 PROTEIN"/>
    <property type="match status" value="1"/>
</dbReference>
<keyword evidence="4" id="KW-0444">Lipid biosynthesis</keyword>
<evidence type="ECO:0000256" key="14">
    <source>
        <dbReference type="SAM" id="Phobius"/>
    </source>
</evidence>
<keyword evidence="12" id="KW-0012">Acyltransferase</keyword>
<comment type="similarity">
    <text evidence="2">Belongs to the GPC1 family.</text>
</comment>
<evidence type="ECO:0000256" key="3">
    <source>
        <dbReference type="ARBA" id="ARBA00019082"/>
    </source>
</evidence>
<proteinExistence type="inferred from homology"/>